<organism evidence="3 4">
    <name type="scientific">Arctia plantaginis</name>
    <name type="common">Wood tiger moth</name>
    <name type="synonym">Phalaena plantaginis</name>
    <dbReference type="NCBI Taxonomy" id="874455"/>
    <lineage>
        <taxon>Eukaryota</taxon>
        <taxon>Metazoa</taxon>
        <taxon>Ecdysozoa</taxon>
        <taxon>Arthropoda</taxon>
        <taxon>Hexapoda</taxon>
        <taxon>Insecta</taxon>
        <taxon>Pterygota</taxon>
        <taxon>Neoptera</taxon>
        <taxon>Endopterygota</taxon>
        <taxon>Lepidoptera</taxon>
        <taxon>Glossata</taxon>
        <taxon>Ditrysia</taxon>
        <taxon>Noctuoidea</taxon>
        <taxon>Erebidae</taxon>
        <taxon>Arctiinae</taxon>
        <taxon>Arctia</taxon>
    </lineage>
</organism>
<evidence type="ECO:0000256" key="1">
    <source>
        <dbReference type="SAM" id="MobiDB-lite"/>
    </source>
</evidence>
<dbReference type="OrthoDB" id="7448126at2759"/>
<evidence type="ECO:0000256" key="2">
    <source>
        <dbReference type="SAM" id="SignalP"/>
    </source>
</evidence>
<evidence type="ECO:0000313" key="4">
    <source>
        <dbReference type="Proteomes" id="UP000494106"/>
    </source>
</evidence>
<sequence>MRTEFDFKSVFLLQLFYLLQNVRSKHHCSTCRHSDEDSQSQENNSDLDEIPVVSIEAPIPISFSQVNPISMTLPQILIPQMPIPSMTMTAGSFPTSMVPGQRLIFFRIPSSYVNVIKAILPSDHQSAKTKSPATTTTSTEPQLLSKTDPPIITMSTEATTTTTTTTPTTLKPKKDEEVLTDVPALRFKNESNELENVGDLNTSRTKTEKEEGILDSVLQNIMNEFSERLLNTSLTEENNKDFNGRRRMMTTSIRKTKPISIISQLRILPIPDNMAKALLSHLRTVKHIPTARKKRAAKLNLK</sequence>
<dbReference type="Proteomes" id="UP000494106">
    <property type="component" value="Unassembled WGS sequence"/>
</dbReference>
<feature type="compositionally biased region" description="Low complexity" evidence="1">
    <location>
        <begin position="128"/>
        <end position="145"/>
    </location>
</feature>
<comment type="caution">
    <text evidence="3">The sequence shown here is derived from an EMBL/GenBank/DDBJ whole genome shotgun (WGS) entry which is preliminary data.</text>
</comment>
<keyword evidence="4" id="KW-1185">Reference proteome</keyword>
<feature type="signal peptide" evidence="2">
    <location>
        <begin position="1"/>
        <end position="24"/>
    </location>
</feature>
<feature type="region of interest" description="Disordered" evidence="1">
    <location>
        <begin position="124"/>
        <end position="147"/>
    </location>
</feature>
<reference evidence="3 4" key="1">
    <citation type="submission" date="2020-04" db="EMBL/GenBank/DDBJ databases">
        <authorList>
            <person name="Wallbank WR R."/>
            <person name="Pardo Diaz C."/>
            <person name="Kozak K."/>
            <person name="Martin S."/>
            <person name="Jiggins C."/>
            <person name="Moest M."/>
            <person name="Warren A I."/>
            <person name="Byers J.R.P. K."/>
            <person name="Montejo-Kovacevich G."/>
            <person name="Yen C E."/>
        </authorList>
    </citation>
    <scope>NUCLEOTIDE SEQUENCE [LARGE SCALE GENOMIC DNA]</scope>
</reference>
<gene>
    <name evidence="3" type="ORF">APLA_LOCUS18066</name>
</gene>
<proteinExistence type="predicted"/>
<name>A0A8S1BWH7_ARCPL</name>
<evidence type="ECO:0000313" key="3">
    <source>
        <dbReference type="EMBL" id="CAB3261669.1"/>
    </source>
</evidence>
<accession>A0A8S1BWH7</accession>
<dbReference type="AlphaFoldDB" id="A0A8S1BWH7"/>
<protein>
    <submittedName>
        <fullName evidence="3">Uncharacterized protein</fullName>
    </submittedName>
</protein>
<feature type="chain" id="PRO_5035815506" evidence="2">
    <location>
        <begin position="25"/>
        <end position="302"/>
    </location>
</feature>
<keyword evidence="2" id="KW-0732">Signal</keyword>
<dbReference type="EMBL" id="CADEBC010000858">
    <property type="protein sequence ID" value="CAB3261669.1"/>
    <property type="molecule type" value="Genomic_DNA"/>
</dbReference>